<feature type="domain" description="S-Me-THD N-terminal" evidence="1">
    <location>
        <begin position="27"/>
        <end position="181"/>
    </location>
</feature>
<gene>
    <name evidence="3" type="ORF">ACFOUO_02760</name>
</gene>
<accession>A0ABV8JB65</accession>
<reference evidence="4" key="1">
    <citation type="journal article" date="2019" name="Int. J. Syst. Evol. Microbiol.">
        <title>The Global Catalogue of Microorganisms (GCM) 10K type strain sequencing project: providing services to taxonomists for standard genome sequencing and annotation.</title>
        <authorList>
            <consortium name="The Broad Institute Genomics Platform"/>
            <consortium name="The Broad Institute Genome Sequencing Center for Infectious Disease"/>
            <person name="Wu L."/>
            <person name="Ma J."/>
        </authorList>
    </citation>
    <scope>NUCLEOTIDE SEQUENCE [LARGE SCALE GENOMIC DNA]</scope>
    <source>
        <strain evidence="4">IBRC-M 10813</strain>
    </source>
</reference>
<dbReference type="Gene3D" id="2.40.390.10">
    <property type="entry name" value="CV3147-like"/>
    <property type="match status" value="1"/>
</dbReference>
<evidence type="ECO:0000313" key="4">
    <source>
        <dbReference type="Proteomes" id="UP001595843"/>
    </source>
</evidence>
<dbReference type="Pfam" id="PF06032">
    <property type="entry name" value="S-Me-THD_N"/>
    <property type="match status" value="1"/>
</dbReference>
<dbReference type="EMBL" id="JBHSAP010000007">
    <property type="protein sequence ID" value="MFC4075725.1"/>
    <property type="molecule type" value="Genomic_DNA"/>
</dbReference>
<comment type="caution">
    <text evidence="3">The sequence shown here is derived from an EMBL/GenBank/DDBJ whole genome shotgun (WGS) entry which is preliminary data.</text>
</comment>
<keyword evidence="4" id="KW-1185">Reference proteome</keyword>
<dbReference type="SUPFAM" id="SSF160991">
    <property type="entry name" value="CV3147-like"/>
    <property type="match status" value="1"/>
</dbReference>
<organism evidence="3 4">
    <name type="scientific">Salinithrix halophila</name>
    <dbReference type="NCBI Taxonomy" id="1485204"/>
    <lineage>
        <taxon>Bacteria</taxon>
        <taxon>Bacillati</taxon>
        <taxon>Bacillota</taxon>
        <taxon>Bacilli</taxon>
        <taxon>Bacillales</taxon>
        <taxon>Thermoactinomycetaceae</taxon>
        <taxon>Salinithrix</taxon>
    </lineage>
</organism>
<dbReference type="Proteomes" id="UP001595843">
    <property type="component" value="Unassembled WGS sequence"/>
</dbReference>
<protein>
    <submittedName>
        <fullName evidence="3">DUF917 domain-containing protein</fullName>
    </submittedName>
</protein>
<feature type="domain" description="S-Me-THD-like C-terminal" evidence="2">
    <location>
        <begin position="185"/>
        <end position="372"/>
    </location>
</feature>
<dbReference type="InterPro" id="IPR024071">
    <property type="entry name" value="S-Me-THD_C_sf"/>
</dbReference>
<sequence>MENDTGWYREKGSEGRRVTLRYLTKQSIEDIAIGAAVLGTGGGGDPTLGRWMALAALEEHGPCPLLSVDEVDDEALVVPSGMMGAPTVLAEKIPGGTELDSAFELMEQALGRRIEATMPVEVGGVNSLLPLVLALRKGIPVIDADAMGRAFPEVHMTSFHLDGLPPGPAAIADEKGNGVLLYPKDGTWYERLARDLTIQMGCSVAVLDYPLSGQQVKQSGILSTLSLAEQWGSLLRQARGDGLDPAGVLMEKTGALPLIRGKVTDVDRRTDGGFTKGALDLEGIEDWRGKNLQLSFQNEFLVARAGEEVLASTPDLITVLDNETGLPITTEAIRYGMRVWALAFPCHPKWRTERGIDVVGPRCFGYDFEFVPAELRRGVRK</sequence>
<name>A0ABV8JB65_9BACL</name>
<dbReference type="Gene3D" id="3.40.1610.10">
    <property type="entry name" value="CV3147-like domain"/>
    <property type="match status" value="1"/>
</dbReference>
<dbReference type="InterPro" id="IPR048350">
    <property type="entry name" value="S-Me-THD-like_C"/>
</dbReference>
<evidence type="ECO:0000313" key="3">
    <source>
        <dbReference type="EMBL" id="MFC4075725.1"/>
    </source>
</evidence>
<evidence type="ECO:0000259" key="2">
    <source>
        <dbReference type="Pfam" id="PF20906"/>
    </source>
</evidence>
<evidence type="ECO:0000259" key="1">
    <source>
        <dbReference type="Pfam" id="PF06032"/>
    </source>
</evidence>
<dbReference type="Pfam" id="PF20906">
    <property type="entry name" value="S-Me-THD_C"/>
    <property type="match status" value="1"/>
</dbReference>
<proteinExistence type="predicted"/>
<dbReference type="InterPro" id="IPR027479">
    <property type="entry name" value="S-Me-THD_N_sf"/>
</dbReference>
<dbReference type="InterPro" id="IPR010318">
    <property type="entry name" value="S-Me-THD_N"/>
</dbReference>